<dbReference type="Proteomes" id="UP001597195">
    <property type="component" value="Unassembled WGS sequence"/>
</dbReference>
<comment type="caution">
    <text evidence="1">The sequence shown here is derived from an EMBL/GenBank/DDBJ whole genome shotgun (WGS) entry which is preliminary data.</text>
</comment>
<evidence type="ECO:0000313" key="1">
    <source>
        <dbReference type="EMBL" id="MFD1548318.1"/>
    </source>
</evidence>
<proteinExistence type="predicted"/>
<reference evidence="2" key="1">
    <citation type="journal article" date="2019" name="Int. J. Syst. Evol. Microbiol.">
        <title>The Global Catalogue of Microorganisms (GCM) 10K type strain sequencing project: providing services to taxonomists for standard genome sequencing and annotation.</title>
        <authorList>
            <consortium name="The Broad Institute Genomics Platform"/>
            <consortium name="The Broad Institute Genome Sequencing Center for Infectious Disease"/>
            <person name="Wu L."/>
            <person name="Ma J."/>
        </authorList>
    </citation>
    <scope>NUCLEOTIDE SEQUENCE [LARGE SCALE GENOMIC DNA]</scope>
    <source>
        <strain evidence="2">CCM 8906</strain>
    </source>
</reference>
<evidence type="ECO:0000313" key="2">
    <source>
        <dbReference type="Proteomes" id="UP001597195"/>
    </source>
</evidence>
<protein>
    <submittedName>
        <fullName evidence="1">Uncharacterized protein</fullName>
    </submittedName>
</protein>
<sequence>MGLFESIKSRYAGFIVRKIEKKYEGVMRPLYLSKPDIWVVDTKYQQKQRMSPEVAAFNKKMKGGGIPTGAVSGDLLWVMGEFSNTGLFYRFWTMRSREDGHPEHAHSFESVLSFLADDPNNFEIVEFKEDYSEQELAFIKAIQKRYAELDSKKL</sequence>
<dbReference type="RefSeq" id="WP_125699978.1">
    <property type="nucleotide sequence ID" value="NZ_JBHTOM010000002.1"/>
</dbReference>
<accession>A0ABW4H0T0</accession>
<dbReference type="EMBL" id="JBHTOM010000002">
    <property type="protein sequence ID" value="MFD1548318.1"/>
    <property type="molecule type" value="Genomic_DNA"/>
</dbReference>
<name>A0ABW4H0T0_9LACO</name>
<keyword evidence="2" id="KW-1185">Reference proteome</keyword>
<organism evidence="1 2">
    <name type="scientific">Levilactobacillus fuyuanensis</name>
    <dbReference type="NCBI Taxonomy" id="2486022"/>
    <lineage>
        <taxon>Bacteria</taxon>
        <taxon>Bacillati</taxon>
        <taxon>Bacillota</taxon>
        <taxon>Bacilli</taxon>
        <taxon>Lactobacillales</taxon>
        <taxon>Lactobacillaceae</taxon>
        <taxon>Levilactobacillus</taxon>
    </lineage>
</organism>
<gene>
    <name evidence="1" type="ORF">ACFQ5T_01255</name>
</gene>